<organism evidence="2 3">
    <name type="scientific">Synaphobranchus kaupii</name>
    <name type="common">Kaup's arrowtooth eel</name>
    <dbReference type="NCBI Taxonomy" id="118154"/>
    <lineage>
        <taxon>Eukaryota</taxon>
        <taxon>Metazoa</taxon>
        <taxon>Chordata</taxon>
        <taxon>Craniata</taxon>
        <taxon>Vertebrata</taxon>
        <taxon>Euteleostomi</taxon>
        <taxon>Actinopterygii</taxon>
        <taxon>Neopterygii</taxon>
        <taxon>Teleostei</taxon>
        <taxon>Anguilliformes</taxon>
        <taxon>Synaphobranchidae</taxon>
        <taxon>Synaphobranchus</taxon>
    </lineage>
</organism>
<evidence type="ECO:0000313" key="3">
    <source>
        <dbReference type="Proteomes" id="UP001152622"/>
    </source>
</evidence>
<comment type="caution">
    <text evidence="2">The sequence shown here is derived from an EMBL/GenBank/DDBJ whole genome shotgun (WGS) entry which is preliminary data.</text>
</comment>
<accession>A0A9Q1EE17</accession>
<sequence>MLLRYRSGSCYLCSSPPRPHGNEGVAGEAPWRGGLCFFSWFGGEVGGEQEGGGSESLRAPRSLNAARSGPARQDEGSVCGFLNDDGARKRLIASFNQEATATCICLAALQEPVLPLPRREEAQRWSRGARRRERSRVVARR</sequence>
<feature type="compositionally biased region" description="Basic residues" evidence="1">
    <location>
        <begin position="127"/>
        <end position="141"/>
    </location>
</feature>
<dbReference type="AlphaFoldDB" id="A0A9Q1EE17"/>
<feature type="region of interest" description="Disordered" evidence="1">
    <location>
        <begin position="120"/>
        <end position="141"/>
    </location>
</feature>
<proteinExistence type="predicted"/>
<dbReference type="EMBL" id="JAINUF010000019">
    <property type="protein sequence ID" value="KAJ8337016.1"/>
    <property type="molecule type" value="Genomic_DNA"/>
</dbReference>
<dbReference type="Proteomes" id="UP001152622">
    <property type="component" value="Chromosome 19"/>
</dbReference>
<feature type="region of interest" description="Disordered" evidence="1">
    <location>
        <begin position="47"/>
        <end position="78"/>
    </location>
</feature>
<gene>
    <name evidence="2" type="ORF">SKAU_G00382360</name>
</gene>
<protein>
    <submittedName>
        <fullName evidence="2">Uncharacterized protein</fullName>
    </submittedName>
</protein>
<reference evidence="2" key="1">
    <citation type="journal article" date="2023" name="Science">
        <title>Genome structures resolve the early diversification of teleost fishes.</title>
        <authorList>
            <person name="Parey E."/>
            <person name="Louis A."/>
            <person name="Montfort J."/>
            <person name="Bouchez O."/>
            <person name="Roques C."/>
            <person name="Iampietro C."/>
            <person name="Lluch J."/>
            <person name="Castinel A."/>
            <person name="Donnadieu C."/>
            <person name="Desvignes T."/>
            <person name="Floi Bucao C."/>
            <person name="Jouanno E."/>
            <person name="Wen M."/>
            <person name="Mejri S."/>
            <person name="Dirks R."/>
            <person name="Jansen H."/>
            <person name="Henkel C."/>
            <person name="Chen W.J."/>
            <person name="Zahm M."/>
            <person name="Cabau C."/>
            <person name="Klopp C."/>
            <person name="Thompson A.W."/>
            <person name="Robinson-Rechavi M."/>
            <person name="Braasch I."/>
            <person name="Lecointre G."/>
            <person name="Bobe J."/>
            <person name="Postlethwait J.H."/>
            <person name="Berthelot C."/>
            <person name="Roest Crollius H."/>
            <person name="Guiguen Y."/>
        </authorList>
    </citation>
    <scope>NUCLEOTIDE SEQUENCE</scope>
    <source>
        <strain evidence="2">WJC10195</strain>
    </source>
</reference>
<evidence type="ECO:0000256" key="1">
    <source>
        <dbReference type="SAM" id="MobiDB-lite"/>
    </source>
</evidence>
<name>A0A9Q1EE17_SYNKA</name>
<keyword evidence="3" id="KW-1185">Reference proteome</keyword>
<evidence type="ECO:0000313" key="2">
    <source>
        <dbReference type="EMBL" id="KAJ8337016.1"/>
    </source>
</evidence>